<dbReference type="Proteomes" id="UP001626536">
    <property type="component" value="Chromosome"/>
</dbReference>
<sequence>MPAIAQERPRAKFRSLHVAEDVSGGPVVNVINTNTSDAYLILSSTQMLLNCIIDMAASTTILSGSGVSYSLTISTYPAQEKYDRPQEEYDPAFVSMLIQADAGKPEAEFTNVIDMIEWLDRT</sequence>
<evidence type="ECO:0000313" key="1">
    <source>
        <dbReference type="EMBL" id="WOJ88282.1"/>
    </source>
</evidence>
<gene>
    <name evidence="1" type="ORF">RZS28_10540</name>
</gene>
<reference evidence="1 2" key="1">
    <citation type="submission" date="2023-10" db="EMBL/GenBank/DDBJ databases">
        <title>Novel methanotroph of the genus Methylocapsa from a subarctic wetland.</title>
        <authorList>
            <person name="Belova S.E."/>
            <person name="Oshkin I.Y."/>
            <person name="Miroshnikov K."/>
            <person name="Dedysh S.N."/>
        </authorList>
    </citation>
    <scope>NUCLEOTIDE SEQUENCE [LARGE SCALE GENOMIC DNA]</scope>
    <source>
        <strain evidence="1 2">RX1</strain>
    </source>
</reference>
<dbReference type="RefSeq" id="WP_407337718.1">
    <property type="nucleotide sequence ID" value="NZ_CP136862.1"/>
</dbReference>
<organism evidence="1 2">
    <name type="scientific">Methylocapsa polymorpha</name>
    <dbReference type="NCBI Taxonomy" id="3080828"/>
    <lineage>
        <taxon>Bacteria</taxon>
        <taxon>Pseudomonadati</taxon>
        <taxon>Pseudomonadota</taxon>
        <taxon>Alphaproteobacteria</taxon>
        <taxon>Hyphomicrobiales</taxon>
        <taxon>Beijerinckiaceae</taxon>
        <taxon>Methylocapsa</taxon>
    </lineage>
</organism>
<dbReference type="EMBL" id="CP136862">
    <property type="protein sequence ID" value="WOJ88282.1"/>
    <property type="molecule type" value="Genomic_DNA"/>
</dbReference>
<name>A0ABZ0HLV3_9HYPH</name>
<evidence type="ECO:0000313" key="2">
    <source>
        <dbReference type="Proteomes" id="UP001626536"/>
    </source>
</evidence>
<proteinExistence type="predicted"/>
<keyword evidence="2" id="KW-1185">Reference proteome</keyword>
<protein>
    <submittedName>
        <fullName evidence="1">Uncharacterized protein</fullName>
    </submittedName>
</protein>
<accession>A0ABZ0HLV3</accession>